<feature type="transmembrane region" description="Helical" evidence="1">
    <location>
        <begin position="360"/>
        <end position="380"/>
    </location>
</feature>
<dbReference type="CDD" id="cd07302">
    <property type="entry name" value="CHD"/>
    <property type="match status" value="1"/>
</dbReference>
<keyword evidence="1" id="KW-1133">Transmembrane helix</keyword>
<evidence type="ECO:0000259" key="2">
    <source>
        <dbReference type="PROSITE" id="PS50125"/>
    </source>
</evidence>
<dbReference type="GO" id="GO:0006171">
    <property type="term" value="P:cAMP biosynthetic process"/>
    <property type="evidence" value="ECO:0007669"/>
    <property type="project" value="TreeGrafter"/>
</dbReference>
<dbReference type="Proteomes" id="UP000761264">
    <property type="component" value="Unassembled WGS sequence"/>
</dbReference>
<dbReference type="Pfam" id="PF00211">
    <property type="entry name" value="Guanylate_cyc"/>
    <property type="match status" value="1"/>
</dbReference>
<dbReference type="Pfam" id="PF05226">
    <property type="entry name" value="CHASE2"/>
    <property type="match status" value="1"/>
</dbReference>
<sequence length="754" mass="81734">MSGAAAAKRRLLALLRRFGFSRVLGLSLLLPLLALRVWDPAPLEILRLKIFDLYQIAQPREPTMQPAIIVDIDEESLAEIGQWPWPRTEVARMVAQLREAGAVAIAFDVVFAEPDRTSPALYAESLGGLEPEVAAALRALPSNDEVLARELAQTRLVLGQSGYHRNVTGKESAPQPKVPLATIGGDPRPYLFRFPALVRNTPVLDEAAPGRAVFNLVPGSDGVVRRVPAFVVAAGEIVPSLTVELLRLATGGNAFAIKTNEAGISAFVVGGVEVPTDRHGRLWMYYAKSRPELYVSARELLAGSVPTERLAGKLVLIGTSAAGLFDIKATPLQDRVPGVEVHAQMLEMILSGQLLLRPNYALGAELLMLAAVALTMIALVPVLGAALTLLLGALVAAALWTASWFLFTGEGLLIDVAYPLIGSFAVFTLLVFTNYLREEGRRQRVRSAFRQYLSPTLVDQLANEPDRLVLGGESREMTVLFSDVRGFTSISERLQDRPQELTRLMNRLLTPLTAEIMENNGTIDKYMGDAVMAFWNAPLPDADHVFNACKAALAMLEALERLNEALVQEAREAGGGEAMCMNVGIGINTGTCVVGNMGSEQRFDYSVLGDAVNLASRLEGQCKTYGASIILGEATAAVLGTEGVLVELDMIRVKGKREPQRIFALLGGAALPDAPALMDGNDVRATTGGIAEVLAAYRAQDWDRALQMIDGLAGRRLALLDLDVFLPMYRRRIENFRRRPPPADWDGVFTAETK</sequence>
<proteinExistence type="predicted"/>
<dbReference type="InterPro" id="IPR050697">
    <property type="entry name" value="Adenylyl/Guanylyl_Cyclase_3/4"/>
</dbReference>
<dbReference type="PANTHER" id="PTHR43081">
    <property type="entry name" value="ADENYLATE CYCLASE, TERMINAL-DIFFERENTIATION SPECIFIC-RELATED"/>
    <property type="match status" value="1"/>
</dbReference>
<dbReference type="PROSITE" id="PS50125">
    <property type="entry name" value="GUANYLATE_CYCLASE_2"/>
    <property type="match status" value="1"/>
</dbReference>
<comment type="caution">
    <text evidence="3">The sequence shown here is derived from an EMBL/GenBank/DDBJ whole genome shotgun (WGS) entry which is preliminary data.</text>
</comment>
<feature type="transmembrane region" description="Helical" evidence="1">
    <location>
        <begin position="387"/>
        <end position="407"/>
    </location>
</feature>
<protein>
    <submittedName>
        <fullName evidence="3">Adenylate/guanylate cyclase domain-containing protein</fullName>
    </submittedName>
</protein>
<dbReference type="SMART" id="SM01080">
    <property type="entry name" value="CHASE2"/>
    <property type="match status" value="1"/>
</dbReference>
<keyword evidence="4" id="KW-1185">Reference proteome</keyword>
<dbReference type="GO" id="GO:0035556">
    <property type="term" value="P:intracellular signal transduction"/>
    <property type="evidence" value="ECO:0007669"/>
    <property type="project" value="InterPro"/>
</dbReference>
<dbReference type="GO" id="GO:0004016">
    <property type="term" value="F:adenylate cyclase activity"/>
    <property type="evidence" value="ECO:0007669"/>
    <property type="project" value="UniProtKB-ARBA"/>
</dbReference>
<feature type="transmembrane region" description="Helical" evidence="1">
    <location>
        <begin position="413"/>
        <end position="436"/>
    </location>
</feature>
<keyword evidence="1" id="KW-0472">Membrane</keyword>
<reference evidence="3" key="1">
    <citation type="submission" date="2020-03" db="EMBL/GenBank/DDBJ databases">
        <title>Genome of Pelagibius litoralis DSM 21314T.</title>
        <authorList>
            <person name="Wang G."/>
        </authorList>
    </citation>
    <scope>NUCLEOTIDE SEQUENCE</scope>
    <source>
        <strain evidence="3">DSM 21314</strain>
    </source>
</reference>
<gene>
    <name evidence="3" type="ORF">HBA54_15055</name>
</gene>
<dbReference type="EMBL" id="JAAQPH010000011">
    <property type="protein sequence ID" value="NIA69920.1"/>
    <property type="molecule type" value="Genomic_DNA"/>
</dbReference>
<dbReference type="AlphaFoldDB" id="A0A967EYY4"/>
<organism evidence="3 4">
    <name type="scientific">Pelagibius litoralis</name>
    <dbReference type="NCBI Taxonomy" id="374515"/>
    <lineage>
        <taxon>Bacteria</taxon>
        <taxon>Pseudomonadati</taxon>
        <taxon>Pseudomonadota</taxon>
        <taxon>Alphaproteobacteria</taxon>
        <taxon>Rhodospirillales</taxon>
        <taxon>Rhodovibrionaceae</taxon>
        <taxon>Pelagibius</taxon>
    </lineage>
</organism>
<keyword evidence="1" id="KW-0812">Transmembrane</keyword>
<dbReference type="Gene3D" id="3.30.70.1230">
    <property type="entry name" value="Nucleotide cyclase"/>
    <property type="match status" value="1"/>
</dbReference>
<feature type="domain" description="Guanylate cyclase" evidence="2">
    <location>
        <begin position="478"/>
        <end position="619"/>
    </location>
</feature>
<dbReference type="InterPro" id="IPR007890">
    <property type="entry name" value="CHASE2"/>
</dbReference>
<dbReference type="InterPro" id="IPR001054">
    <property type="entry name" value="A/G_cyclase"/>
</dbReference>
<evidence type="ECO:0000313" key="4">
    <source>
        <dbReference type="Proteomes" id="UP000761264"/>
    </source>
</evidence>
<dbReference type="SMART" id="SM00044">
    <property type="entry name" value="CYCc"/>
    <property type="match status" value="1"/>
</dbReference>
<dbReference type="SUPFAM" id="SSF55073">
    <property type="entry name" value="Nucleotide cyclase"/>
    <property type="match status" value="1"/>
</dbReference>
<evidence type="ECO:0000313" key="3">
    <source>
        <dbReference type="EMBL" id="NIA69920.1"/>
    </source>
</evidence>
<dbReference type="PANTHER" id="PTHR43081:SF1">
    <property type="entry name" value="ADENYLATE CYCLASE, TERMINAL-DIFFERENTIATION SPECIFIC"/>
    <property type="match status" value="1"/>
</dbReference>
<dbReference type="InterPro" id="IPR029787">
    <property type="entry name" value="Nucleotide_cyclase"/>
</dbReference>
<accession>A0A967EYY4</accession>
<evidence type="ECO:0000256" key="1">
    <source>
        <dbReference type="SAM" id="Phobius"/>
    </source>
</evidence>
<name>A0A967EYY4_9PROT</name>